<dbReference type="AlphaFoldDB" id="A0A0F9QP37"/>
<feature type="domain" description="3-keto-alpha-glucoside-1,2-lyase/3-keto-2-hydroxy-glucal hydratase" evidence="1">
    <location>
        <begin position="25"/>
        <end position="194"/>
    </location>
</feature>
<protein>
    <recommendedName>
        <fullName evidence="1">3-keto-alpha-glucoside-1,2-lyase/3-keto-2-hydroxy-glucal hydratase domain-containing protein</fullName>
    </recommendedName>
</protein>
<proteinExistence type="predicted"/>
<reference evidence="2" key="1">
    <citation type="journal article" date="2015" name="Nature">
        <title>Complex archaea that bridge the gap between prokaryotes and eukaryotes.</title>
        <authorList>
            <person name="Spang A."/>
            <person name="Saw J.H."/>
            <person name="Jorgensen S.L."/>
            <person name="Zaremba-Niedzwiedzka K."/>
            <person name="Martijn J."/>
            <person name="Lind A.E."/>
            <person name="van Eijk R."/>
            <person name="Schleper C."/>
            <person name="Guy L."/>
            <person name="Ettema T.J."/>
        </authorList>
    </citation>
    <scope>NUCLEOTIDE SEQUENCE</scope>
</reference>
<comment type="caution">
    <text evidence="2">The sequence shown here is derived from an EMBL/GenBank/DDBJ whole genome shotgun (WGS) entry which is preliminary data.</text>
</comment>
<name>A0A0F9QP37_9ZZZZ</name>
<evidence type="ECO:0000259" key="1">
    <source>
        <dbReference type="Pfam" id="PF06439"/>
    </source>
</evidence>
<dbReference type="EMBL" id="LAZR01003771">
    <property type="protein sequence ID" value="KKN14896.1"/>
    <property type="molecule type" value="Genomic_DNA"/>
</dbReference>
<evidence type="ECO:0000313" key="2">
    <source>
        <dbReference type="EMBL" id="KKN14896.1"/>
    </source>
</evidence>
<accession>A0A0F9QP37</accession>
<dbReference type="InterPro" id="IPR010496">
    <property type="entry name" value="AL/BT2_dom"/>
</dbReference>
<dbReference type="Pfam" id="PF06439">
    <property type="entry name" value="3keto-disac_hyd"/>
    <property type="match status" value="1"/>
</dbReference>
<dbReference type="GO" id="GO:0016787">
    <property type="term" value="F:hydrolase activity"/>
    <property type="evidence" value="ECO:0007669"/>
    <property type="project" value="InterPro"/>
</dbReference>
<sequence>MIRIGVLALFFIGCVYTATAQEPKMKKIFNGKDLKGWTVPENNIWWSVDDGMLMAKSGPEKKGTIVWTKKEYKDFVIETDFKYGEGTVDTGIFLRNEDQQIQMGISGSLKKDMTGSPYIPGKGYPVEAEGVADVLKPKDWNTIKVRAVGNVYTVWINGAEVLNYESTDVPEEGPIGLQCHPGNEMQASFRNIRVGEIK</sequence>
<gene>
    <name evidence="2" type="ORF">LCGC14_0991490</name>
</gene>
<organism evidence="2">
    <name type="scientific">marine sediment metagenome</name>
    <dbReference type="NCBI Taxonomy" id="412755"/>
    <lineage>
        <taxon>unclassified sequences</taxon>
        <taxon>metagenomes</taxon>
        <taxon>ecological metagenomes</taxon>
    </lineage>
</organism>
<dbReference type="Gene3D" id="2.60.120.560">
    <property type="entry name" value="Exo-inulinase, domain 1"/>
    <property type="match status" value="1"/>
</dbReference>